<keyword evidence="5" id="KW-0675">Receptor</keyword>
<protein>
    <submittedName>
        <fullName evidence="5">TonB-dependent receptor</fullName>
    </submittedName>
</protein>
<dbReference type="RefSeq" id="WP_219355124.1">
    <property type="nucleotide sequence ID" value="NZ_CP080034.1"/>
</dbReference>
<evidence type="ECO:0000256" key="1">
    <source>
        <dbReference type="RuleBase" id="RU003357"/>
    </source>
</evidence>
<dbReference type="InterPro" id="IPR010104">
    <property type="entry name" value="TonB_rcpt_bac"/>
</dbReference>
<feature type="domain" description="TonB-dependent receptor plug" evidence="4">
    <location>
        <begin position="66"/>
        <end position="176"/>
    </location>
</feature>
<keyword evidence="6" id="KW-1185">Reference proteome</keyword>
<evidence type="ECO:0000259" key="3">
    <source>
        <dbReference type="Pfam" id="PF00593"/>
    </source>
</evidence>
<dbReference type="PANTHER" id="PTHR40980">
    <property type="entry name" value="PLUG DOMAIN-CONTAINING PROTEIN"/>
    <property type="match status" value="1"/>
</dbReference>
<dbReference type="PANTHER" id="PTHR40980:SF3">
    <property type="entry name" value="TONB-DEPENDENT RECEPTOR-LIKE BETA-BARREL DOMAIN-CONTAINING PROTEIN"/>
    <property type="match status" value="1"/>
</dbReference>
<feature type="chain" id="PRO_5046327426" evidence="2">
    <location>
        <begin position="26"/>
        <end position="1078"/>
    </location>
</feature>
<accession>A0ABX8TF31</accession>
<reference evidence="5 6" key="1">
    <citation type="submission" date="2021-07" db="EMBL/GenBank/DDBJ databases">
        <title>Isolation and characterization of bacteria from a gold mining with a capacity of golden bioaccumulation.</title>
        <authorList>
            <person name="Yang X.J."/>
        </authorList>
    </citation>
    <scope>NUCLEOTIDE SEQUENCE [LARGE SCALE GENOMIC DNA]</scope>
    <source>
        <strain evidence="5 6">Au29</strain>
    </source>
</reference>
<proteinExistence type="inferred from homology"/>
<dbReference type="InterPro" id="IPR012910">
    <property type="entry name" value="Plug_dom"/>
</dbReference>
<evidence type="ECO:0000259" key="4">
    <source>
        <dbReference type="Pfam" id="PF07715"/>
    </source>
</evidence>
<comment type="similarity">
    <text evidence="1">Belongs to the TonB-dependent receptor family.</text>
</comment>
<dbReference type="Proteomes" id="UP000824334">
    <property type="component" value="Chromosome"/>
</dbReference>
<dbReference type="EMBL" id="CP080034">
    <property type="protein sequence ID" value="QYC09559.1"/>
    <property type="molecule type" value="Genomic_DNA"/>
</dbReference>
<keyword evidence="1" id="KW-0798">TonB box</keyword>
<keyword evidence="1" id="KW-0472">Membrane</keyword>
<name>A0ABX8TF31_9CAUL</name>
<organism evidence="5 6">
    <name type="scientific">Brevundimonas nasdae</name>
    <dbReference type="NCBI Taxonomy" id="172043"/>
    <lineage>
        <taxon>Bacteria</taxon>
        <taxon>Pseudomonadati</taxon>
        <taxon>Pseudomonadota</taxon>
        <taxon>Alphaproteobacteria</taxon>
        <taxon>Caulobacterales</taxon>
        <taxon>Caulobacteraceae</taxon>
        <taxon>Brevundimonas</taxon>
    </lineage>
</organism>
<sequence length="1078" mass="118336">MSSGRSRSLKHGVSVLVLGAFAAVAAPSLAMAQQAAATDQDDAAEVGEVLVTGTRRALQTSQEARRNADTVVDTITATDIGAFPDKSVAEALQRVPGVTVNRFTATDDASHYGAEPSGVIVRGLSQVRSEYNGRDSFSANSSRGLSWGDISPELMQGVDTYKNQTAELIEGGIAGTINLRTRTPFDSSGRLLQVSGTVNYGDLSQKYTPEVSGIYSDRWETQYGQFGFLVNLAHSEVTTQSEVIQYGRMGIFDNVFGPGRKYIPSSVSNRQTEYKRQRDGIALAGQWRSNDGQFELTGQYNRSEYTNEWRERGIVSLGADMWAVPVDFVYTPGGARSPHIPTPGLNGKPFTFGADGLFQNGTLLLQQVDTGYWGADNAASMNIARNSAGQPMLNVCYWYTGCENSFKAGELNAVTRFNRQENMTQDLALNLKWRISDKLHASFDAQYVDSTVKAYDIEVAQYSFANLTLDASGSRPKISFSAPTNINQSPGGLTNPNNYRYNHVMDHIEDDEGHELALRADVRYDFDNPWFNAISAGVRYADRNQTVRFSGFNWGNIANTYNFWEEQYRFWNIDKHAPDGNFKGYPTGLYETRQFGNSFLGSNGEYVFFNLDRLAEGAANQLSYANLGAGQDQWAPICERTGRVDGCFRAEELNKVQEESYAAYAMLRFGGPEALIGGVPVSGNIGVRYVETKNSSTGSIAYPIAFTTGDLECRDIVPVPGVPSVPKTIGCYLSPEEIAFNSGGGTASTANATHRNWLPSFNLKIDVAPQWVVRFAASRAMSRPDIGLMKNYVSLGRSLPGSDPTDPRWIKNSAGVITGVNPTYQASAYNPYLKPITADQFDLAIEHYFANAGSFTATAFYKKFDNYIQYGGYTLDVTNNGVTRSVDFRGPMNGAGAKVAGFEFAYQQFFDFLPGPWAGLGIQANYTWIDNSGVTNTNVKSVTGGSDGTTAQPGSGGTVLGVDRLEGLSEHQYNLVGMYERGPWAARLAYNWRSDYLVNAVDCCVFLPIWQDDTGFLDGSIRYNLNDRLEISLQGSNLLSTETKLFQQVTDAAQGGTLMPNAWLRSDRRFVLGVRFRY</sequence>
<evidence type="ECO:0000313" key="6">
    <source>
        <dbReference type="Proteomes" id="UP000824334"/>
    </source>
</evidence>
<comment type="subcellular location">
    <subcellularLocation>
        <location evidence="1">Cell outer membrane</location>
    </subcellularLocation>
</comment>
<feature type="signal peptide" evidence="2">
    <location>
        <begin position="1"/>
        <end position="25"/>
    </location>
</feature>
<evidence type="ECO:0000313" key="5">
    <source>
        <dbReference type="EMBL" id="QYC09559.1"/>
    </source>
</evidence>
<dbReference type="InterPro" id="IPR000531">
    <property type="entry name" value="Beta-barrel_TonB"/>
</dbReference>
<dbReference type="Pfam" id="PF00593">
    <property type="entry name" value="TonB_dep_Rec_b-barrel"/>
    <property type="match status" value="1"/>
</dbReference>
<evidence type="ECO:0000256" key="2">
    <source>
        <dbReference type="SAM" id="SignalP"/>
    </source>
</evidence>
<dbReference type="Pfam" id="PF07715">
    <property type="entry name" value="Plug"/>
    <property type="match status" value="1"/>
</dbReference>
<dbReference type="GeneID" id="94376253"/>
<dbReference type="NCBIfam" id="TIGR01782">
    <property type="entry name" value="TonB-Xanth-Caul"/>
    <property type="match status" value="1"/>
</dbReference>
<gene>
    <name evidence="5" type="ORF">KWG56_13285</name>
</gene>
<keyword evidence="2" id="KW-0732">Signal</keyword>
<feature type="domain" description="TonB-dependent receptor-like beta-barrel" evidence="3">
    <location>
        <begin position="481"/>
        <end position="1038"/>
    </location>
</feature>